<dbReference type="Pfam" id="PF00171">
    <property type="entry name" value="Aldedh"/>
    <property type="match status" value="1"/>
</dbReference>
<evidence type="ECO:0000256" key="3">
    <source>
        <dbReference type="ARBA" id="ARBA00023002"/>
    </source>
</evidence>
<dbReference type="GO" id="GO:0004777">
    <property type="term" value="F:succinate-semialdehyde dehydrogenase (NAD+) activity"/>
    <property type="evidence" value="ECO:0007669"/>
    <property type="project" value="TreeGrafter"/>
</dbReference>
<dbReference type="PANTHER" id="PTHR43217:SF1">
    <property type="entry name" value="SUCCINATE SEMIALDEHYDE DEHYDROGENASE [NAD(P)+] SAD"/>
    <property type="match status" value="1"/>
</dbReference>
<dbReference type="Gene3D" id="3.40.309.10">
    <property type="entry name" value="Aldehyde Dehydrogenase, Chain A, domain 2"/>
    <property type="match status" value="1"/>
</dbReference>
<evidence type="ECO:0000313" key="5">
    <source>
        <dbReference type="EMBL" id="PXA05063.1"/>
    </source>
</evidence>
<dbReference type="InParanoid" id="A0A317ZLF9"/>
<dbReference type="InterPro" id="IPR015590">
    <property type="entry name" value="Aldehyde_DH_dom"/>
</dbReference>
<name>A0A317ZLF9_9BACT</name>
<dbReference type="Proteomes" id="UP000247099">
    <property type="component" value="Unassembled WGS sequence"/>
</dbReference>
<dbReference type="EMBL" id="QHJQ01000002">
    <property type="protein sequence ID" value="PXA05063.1"/>
    <property type="molecule type" value="Genomic_DNA"/>
</dbReference>
<dbReference type="InterPro" id="IPR047110">
    <property type="entry name" value="GABD/Sad-like"/>
</dbReference>
<gene>
    <name evidence="5" type="ORF">DDZ13_03605</name>
</gene>
<sequence length="458" mass="49618">MFATVNPATGEKVREFPEIPPSELIGILAKMETDQLAWSKKAPEERVVPVRKLAGNLLAQRDSLARTITLEMGKPLQQAQAEIEKCAWVCEYYAEHAVELLKNSELEAGDGRAAYLRTEPLGVILNIMPWNFPFWQLFRAAIPAVSAGNGILLKHASNTPQCGLSIEALFQDAGFPLHLLRNVMVNEEDLRFAFVHAAVQGITLTGSTEAGRTVAASAGAQLKKTVLELGGSDPYLILEDADLDQAAEACVASRMINSGQSCIAAKRFIVVGDAKRHESFVGRIVERIQAYPMSDPVDPGARLGPLARPNLRDKLHEQVEDSRAAGAELRLGGEVPKRPGNWYPATVLDGIKPGMPAFDQELFGPVAAIARVPDEATAIEWANASNYGLGGALFTADIKRAHELAAQLAVGSVAINDFVKSDPRQPFGGIRESGYGRELGPQGIYEFSNRKTVVYPED</sequence>
<feature type="domain" description="Aldehyde dehydrogenase" evidence="4">
    <location>
        <begin position="2"/>
        <end position="453"/>
    </location>
</feature>
<protein>
    <submittedName>
        <fullName evidence="5">Succinate-semialdehyde dehydrogenase</fullName>
    </submittedName>
</protein>
<dbReference type="InterPro" id="IPR016162">
    <property type="entry name" value="Ald_DH_N"/>
</dbReference>
<evidence type="ECO:0000256" key="2">
    <source>
        <dbReference type="ARBA" id="ARBA00022857"/>
    </source>
</evidence>
<proteinExistence type="inferred from homology"/>
<reference evidence="5 6" key="1">
    <citation type="submission" date="2018-05" db="EMBL/GenBank/DDBJ databases">
        <title>Coraliomargarita sinensis sp. nov., isolated from a marine solar saltern.</title>
        <authorList>
            <person name="Zhou L.Y."/>
        </authorList>
    </citation>
    <scope>NUCLEOTIDE SEQUENCE [LARGE SCALE GENOMIC DNA]</scope>
    <source>
        <strain evidence="5 6">WN38</strain>
    </source>
</reference>
<evidence type="ECO:0000313" key="6">
    <source>
        <dbReference type="Proteomes" id="UP000247099"/>
    </source>
</evidence>
<evidence type="ECO:0000259" key="4">
    <source>
        <dbReference type="Pfam" id="PF00171"/>
    </source>
</evidence>
<keyword evidence="6" id="KW-1185">Reference proteome</keyword>
<dbReference type="RefSeq" id="WP_110130064.1">
    <property type="nucleotide sequence ID" value="NZ_QHJQ01000002.1"/>
</dbReference>
<accession>A0A317ZLF9</accession>
<dbReference type="InterPro" id="IPR016161">
    <property type="entry name" value="Ald_DH/histidinol_DH"/>
</dbReference>
<evidence type="ECO:0000256" key="1">
    <source>
        <dbReference type="ARBA" id="ARBA00009986"/>
    </source>
</evidence>
<dbReference type="PANTHER" id="PTHR43217">
    <property type="entry name" value="SUCCINATE SEMIALDEHYDE DEHYDROGENASE [NAD(P)+] SAD"/>
    <property type="match status" value="1"/>
</dbReference>
<dbReference type="InterPro" id="IPR044148">
    <property type="entry name" value="ALDH_GabD1-like"/>
</dbReference>
<keyword evidence="3" id="KW-0560">Oxidoreductase</keyword>
<dbReference type="AlphaFoldDB" id="A0A317ZLF9"/>
<comment type="similarity">
    <text evidence="1">Belongs to the aldehyde dehydrogenase family.</text>
</comment>
<dbReference type="InterPro" id="IPR016163">
    <property type="entry name" value="Ald_DH_C"/>
</dbReference>
<dbReference type="OrthoDB" id="9762913at2"/>
<keyword evidence="2" id="KW-0521">NADP</keyword>
<organism evidence="5 6">
    <name type="scientific">Coraliomargarita sinensis</name>
    <dbReference type="NCBI Taxonomy" id="2174842"/>
    <lineage>
        <taxon>Bacteria</taxon>
        <taxon>Pseudomonadati</taxon>
        <taxon>Verrucomicrobiota</taxon>
        <taxon>Opitutia</taxon>
        <taxon>Puniceicoccales</taxon>
        <taxon>Coraliomargaritaceae</taxon>
        <taxon>Coraliomargarita</taxon>
    </lineage>
</organism>
<comment type="caution">
    <text evidence="5">The sequence shown here is derived from an EMBL/GenBank/DDBJ whole genome shotgun (WGS) entry which is preliminary data.</text>
</comment>
<dbReference type="SUPFAM" id="SSF53720">
    <property type="entry name" value="ALDH-like"/>
    <property type="match status" value="1"/>
</dbReference>
<dbReference type="FunFam" id="3.40.605.10:FF:000012">
    <property type="entry name" value="NAD-dependent succinate-semialdehyde dehydrogenase"/>
    <property type="match status" value="1"/>
</dbReference>
<dbReference type="Gene3D" id="3.40.605.10">
    <property type="entry name" value="Aldehyde Dehydrogenase, Chain A, domain 1"/>
    <property type="match status" value="1"/>
</dbReference>
<dbReference type="CDD" id="cd07100">
    <property type="entry name" value="ALDH_SSADH1_GabD1"/>
    <property type="match status" value="1"/>
</dbReference>
<dbReference type="GO" id="GO:0004030">
    <property type="term" value="F:aldehyde dehydrogenase [NAD(P)+] activity"/>
    <property type="evidence" value="ECO:0007669"/>
    <property type="project" value="InterPro"/>
</dbReference>